<name>A0A2B7Z7B7_9EURO</name>
<dbReference type="GO" id="GO:0016705">
    <property type="term" value="F:oxidoreductase activity, acting on paired donors, with incorporation or reduction of molecular oxygen"/>
    <property type="evidence" value="ECO:0007669"/>
    <property type="project" value="InterPro"/>
</dbReference>
<dbReference type="PRINTS" id="PR00457">
    <property type="entry name" value="ANPEROXIDASE"/>
</dbReference>
<keyword evidence="5" id="KW-0408">Iron</keyword>
<evidence type="ECO:0000256" key="3">
    <source>
        <dbReference type="ARBA" id="ARBA00022525"/>
    </source>
</evidence>
<dbReference type="VEuPathDB" id="FungiDB:EMCG_07622"/>
<keyword evidence="5" id="KW-0349">Heme</keyword>
<evidence type="ECO:0000256" key="1">
    <source>
        <dbReference type="ARBA" id="ARBA00004613"/>
    </source>
</evidence>
<comment type="subcellular location">
    <subcellularLocation>
        <location evidence="1">Secreted</location>
    </subcellularLocation>
</comment>
<dbReference type="GO" id="GO:0005576">
    <property type="term" value="C:extracellular region"/>
    <property type="evidence" value="ECO:0007669"/>
    <property type="project" value="UniProtKB-SubCell"/>
</dbReference>
<dbReference type="PANTHER" id="PTHR11475">
    <property type="entry name" value="OXIDASE/PEROXIDASE"/>
    <property type="match status" value="1"/>
</dbReference>
<dbReference type="VEuPathDB" id="FungiDB:EMCG_07624"/>
<evidence type="ECO:0000313" key="9">
    <source>
        <dbReference type="Proteomes" id="UP000226031"/>
    </source>
</evidence>
<dbReference type="SUPFAM" id="SSF48264">
    <property type="entry name" value="Cytochrome P450"/>
    <property type="match status" value="1"/>
</dbReference>
<feature type="binding site" description="axial binding residue" evidence="5">
    <location>
        <position position="474"/>
    </location>
    <ligand>
        <name>heme b</name>
        <dbReference type="ChEBI" id="CHEBI:60344"/>
    </ligand>
    <ligandPart>
        <name>Fe</name>
        <dbReference type="ChEBI" id="CHEBI:18248"/>
    </ligandPart>
</feature>
<dbReference type="GO" id="GO:0005506">
    <property type="term" value="F:iron ion binding"/>
    <property type="evidence" value="ECO:0007669"/>
    <property type="project" value="InterPro"/>
</dbReference>
<keyword evidence="4" id="KW-0325">Glycoprotein</keyword>
<dbReference type="VEuPathDB" id="FungiDB:EMCG_07623"/>
<gene>
    <name evidence="8" type="ORF">GX50_08142</name>
</gene>
<dbReference type="PROSITE" id="PS50292">
    <property type="entry name" value="PEROXIDASE_3"/>
    <property type="match status" value="1"/>
</dbReference>
<dbReference type="Gene3D" id="1.10.640.10">
    <property type="entry name" value="Haem peroxidase domain superfamily, animal type"/>
    <property type="match status" value="1"/>
</dbReference>
<keyword evidence="9" id="KW-1185">Reference proteome</keyword>
<keyword evidence="7" id="KW-0732">Signal</keyword>
<dbReference type="Proteomes" id="UP000226031">
    <property type="component" value="Unassembled WGS sequence"/>
</dbReference>
<dbReference type="InterPro" id="IPR036396">
    <property type="entry name" value="Cyt_P450_sf"/>
</dbReference>
<protein>
    <recommendedName>
        <fullName evidence="10">Heme peroxidase</fullName>
    </recommendedName>
</protein>
<dbReference type="EMBL" id="PDND01000272">
    <property type="protein sequence ID" value="PGH29113.1"/>
    <property type="molecule type" value="Genomic_DNA"/>
</dbReference>
<evidence type="ECO:0000256" key="2">
    <source>
        <dbReference type="ARBA" id="ARBA00011881"/>
    </source>
</evidence>
<dbReference type="Pfam" id="PF00067">
    <property type="entry name" value="p450"/>
    <property type="match status" value="1"/>
</dbReference>
<dbReference type="Pfam" id="PF03098">
    <property type="entry name" value="An_peroxidase"/>
    <property type="match status" value="1"/>
</dbReference>
<accession>A0A2B7Z7B7</accession>
<dbReference type="InterPro" id="IPR019791">
    <property type="entry name" value="Haem_peroxidase_animal"/>
</dbReference>
<keyword evidence="5" id="KW-0479">Metal-binding</keyword>
<feature type="compositionally biased region" description="Polar residues" evidence="6">
    <location>
        <begin position="1156"/>
        <end position="1167"/>
    </location>
</feature>
<sequence>MLLNCLILLWTLLQTSLCDQWPYNRYYGKKTSSGKFVADSARAVQSNRTQNRFIQWLHDVSMTQDSGEVRRMFLNNTIPRSAANLNEVFDHLEPPPLARPEPDVSHLLPPMIPNLPAIEAEKLFEKLNYPLDPKCTVDKSSWWYRTVDGSCNWLKNDELNEGRIGMAKARDYGDHHYDDGISKPREGPNARAVSNAFFKRNKTIYYEHTPLLIGLIEFVMHDVTYSMDSPDEYVEVDMPPDEETFDKDTKFRVFRTRAVPGTGTSVKNPRENVNMATTWLDISSLYGSTTDVARALRSYKGGKLLTQEVKAGNMSRATSYLPFNTRNITMRTIPGLDPATLFAGGDPRTNEDWLVLAVHVLLLREHNRLCDILVKQHPEYVDQNNPEHTDEKIFQTVRLIMSAKYALIANSYQMAYWNDKMPWPRDDGFPLYRQMYGKDFMQINPMNTYPWPLVTKAGKPMVVSAEMAVVYRFHEFIINTFPIKDAKNNTLWDQSVFDTGFNPQGFLNTGLESILRGMVNSHIPNFKSGVDESFRSAYHYRAAPFDVSTWSIIHEREQGLPTYNTYFRAYNKQDPKVTVKVPKTFEEFTSDPEKVKKLKSLYIKPDDVDLVVGVQLDETFFPGTTVPTSALIISLFSLFGMGNSDRFSIGFAVTRCLLVDQPFDCHPSNALEELLWKPEPKPDLPNFRKLDDFWLNELDFPDHGTNLLWRLVAENTDIKCLQRDPLFPADPKTNPVLCNLPADAWWIIAWTAVISALEIAIVYTKNNQKAAATVMTTLALSMLRWMQTRFHRKTIEIPPVYYGQPIVGEALSFGKDPKGLLLKGFAEYGRTASRCFGIKLASLVYFVITRPSDLQWMEADNAKEEIFSLHKFLAAINFPLILHKDNFESSLHTKIIREYLTNPDLISKFGATIMQASNRFINTSLPQTKTQLPQFVPTLMKYITTVVAACVVGEEVFDFPDLLHLFAEFNDQAVKAMGFSELLPSHLQFFASRPINSIYEKARKILIPIIRKRREEVGTDESSAKNITLLDLFLKEVPDDQRAADIIVIIVWGGLTNLQATFTSLVMDIINDPTTGKTLASSCPFLLQARLNVFDDRSHPDPVNAWTPLRAAMFESIRLSGPITGPARLILKDVLLPSSIPHKYSSSSSSSSPPSQDTEPASGNTKPQILPKNQVATLSAYYTHRSPSVYGPEADKWVPSRFLRSNPEIGSPKYISWGLKGPHMCPGRWFAQECILIMTKCLLGRYDIVPDKYLSDDQKYIYTSSNVVRRDLGVTLTPRWQNS</sequence>
<dbReference type="InterPro" id="IPR001128">
    <property type="entry name" value="Cyt_P450"/>
</dbReference>
<evidence type="ECO:0000256" key="6">
    <source>
        <dbReference type="SAM" id="MobiDB-lite"/>
    </source>
</evidence>
<feature type="signal peptide" evidence="7">
    <location>
        <begin position="1"/>
        <end position="18"/>
    </location>
</feature>
<dbReference type="GO" id="GO:0006979">
    <property type="term" value="P:response to oxidative stress"/>
    <property type="evidence" value="ECO:0007669"/>
    <property type="project" value="InterPro"/>
</dbReference>
<dbReference type="InterPro" id="IPR037120">
    <property type="entry name" value="Haem_peroxidase_sf_animal"/>
</dbReference>
<dbReference type="GO" id="GO:0020037">
    <property type="term" value="F:heme binding"/>
    <property type="evidence" value="ECO:0007669"/>
    <property type="project" value="InterPro"/>
</dbReference>
<evidence type="ECO:0008006" key="10">
    <source>
        <dbReference type="Google" id="ProtNLM"/>
    </source>
</evidence>
<keyword evidence="3" id="KW-0964">Secreted</keyword>
<dbReference type="Gene3D" id="1.10.630.10">
    <property type="entry name" value="Cytochrome P450"/>
    <property type="match status" value="1"/>
</dbReference>
<evidence type="ECO:0000313" key="8">
    <source>
        <dbReference type="EMBL" id="PGH29113.1"/>
    </source>
</evidence>
<evidence type="ECO:0000256" key="7">
    <source>
        <dbReference type="SAM" id="SignalP"/>
    </source>
</evidence>
<feature type="region of interest" description="Disordered" evidence="6">
    <location>
        <begin position="1142"/>
        <end position="1169"/>
    </location>
</feature>
<proteinExistence type="predicted"/>
<dbReference type="InterPro" id="IPR010255">
    <property type="entry name" value="Haem_peroxidase_sf"/>
</dbReference>
<dbReference type="STRING" id="73230.A0A2B7Z7B7"/>
<dbReference type="CDD" id="cd05396">
    <property type="entry name" value="An_peroxidase_like"/>
    <property type="match status" value="1"/>
</dbReference>
<feature type="compositionally biased region" description="Low complexity" evidence="6">
    <location>
        <begin position="1142"/>
        <end position="1155"/>
    </location>
</feature>
<dbReference type="GO" id="GO:0004601">
    <property type="term" value="F:peroxidase activity"/>
    <property type="evidence" value="ECO:0007669"/>
    <property type="project" value="InterPro"/>
</dbReference>
<dbReference type="PANTHER" id="PTHR11475:SF4">
    <property type="entry name" value="CHORION PEROXIDASE"/>
    <property type="match status" value="1"/>
</dbReference>
<feature type="chain" id="PRO_5012202896" description="Heme peroxidase" evidence="7">
    <location>
        <begin position="19"/>
        <end position="1283"/>
    </location>
</feature>
<comment type="caution">
    <text evidence="8">The sequence shown here is derived from an EMBL/GenBank/DDBJ whole genome shotgun (WGS) entry which is preliminary data.</text>
</comment>
<organism evidence="8 9">
    <name type="scientific">[Emmonsia] crescens</name>
    <dbReference type="NCBI Taxonomy" id="73230"/>
    <lineage>
        <taxon>Eukaryota</taxon>
        <taxon>Fungi</taxon>
        <taxon>Dikarya</taxon>
        <taxon>Ascomycota</taxon>
        <taxon>Pezizomycotina</taxon>
        <taxon>Eurotiomycetes</taxon>
        <taxon>Eurotiomycetidae</taxon>
        <taxon>Onygenales</taxon>
        <taxon>Ajellomycetaceae</taxon>
        <taxon>Emergomyces</taxon>
    </lineage>
</organism>
<reference evidence="8 9" key="1">
    <citation type="submission" date="2017-10" db="EMBL/GenBank/DDBJ databases">
        <title>Comparative genomics in systemic dimorphic fungi from Ajellomycetaceae.</title>
        <authorList>
            <person name="Munoz J.F."/>
            <person name="Mcewen J.G."/>
            <person name="Clay O.K."/>
            <person name="Cuomo C.A."/>
        </authorList>
    </citation>
    <scope>NUCLEOTIDE SEQUENCE [LARGE SCALE GENOMIC DNA]</scope>
    <source>
        <strain evidence="8 9">UAMH4076</strain>
    </source>
</reference>
<evidence type="ECO:0000256" key="5">
    <source>
        <dbReference type="PIRSR" id="PIRSR619791-2"/>
    </source>
</evidence>
<dbReference type="SUPFAM" id="SSF48113">
    <property type="entry name" value="Heme-dependent peroxidases"/>
    <property type="match status" value="1"/>
</dbReference>
<comment type="subunit">
    <text evidence="2">Homotetramer.</text>
</comment>
<dbReference type="GO" id="GO:0004497">
    <property type="term" value="F:monooxygenase activity"/>
    <property type="evidence" value="ECO:0007669"/>
    <property type="project" value="InterPro"/>
</dbReference>
<evidence type="ECO:0000256" key="4">
    <source>
        <dbReference type="ARBA" id="ARBA00023180"/>
    </source>
</evidence>